<dbReference type="Proteomes" id="UP001055439">
    <property type="component" value="Chromosome 8"/>
</dbReference>
<sequence>MMREKKLRMLKHAMWLVVFSFDLGDRLFIVTFLIAKITKRLLPHVEAM</sequence>
<dbReference type="AlphaFoldDB" id="A0A9E7L622"/>
<keyword evidence="1" id="KW-1133">Transmembrane helix</keyword>
<dbReference type="EMBL" id="CP097510">
    <property type="protein sequence ID" value="URE41871.1"/>
    <property type="molecule type" value="Genomic_DNA"/>
</dbReference>
<evidence type="ECO:0000256" key="1">
    <source>
        <dbReference type="SAM" id="Phobius"/>
    </source>
</evidence>
<accession>A0A9E7L622</accession>
<keyword evidence="1" id="KW-0472">Membrane</keyword>
<keyword evidence="3" id="KW-1185">Reference proteome</keyword>
<reference evidence="2" key="1">
    <citation type="submission" date="2022-05" db="EMBL/GenBank/DDBJ databases">
        <title>The Musa troglodytarum L. genome provides insights into the mechanism of non-climacteric behaviour and enrichment of carotenoids.</title>
        <authorList>
            <person name="Wang J."/>
        </authorList>
    </citation>
    <scope>NUCLEOTIDE SEQUENCE</scope>
    <source>
        <tissue evidence="2">Leaf</tissue>
    </source>
</reference>
<organism evidence="2 3">
    <name type="scientific">Musa troglodytarum</name>
    <name type="common">fe'i banana</name>
    <dbReference type="NCBI Taxonomy" id="320322"/>
    <lineage>
        <taxon>Eukaryota</taxon>
        <taxon>Viridiplantae</taxon>
        <taxon>Streptophyta</taxon>
        <taxon>Embryophyta</taxon>
        <taxon>Tracheophyta</taxon>
        <taxon>Spermatophyta</taxon>
        <taxon>Magnoliopsida</taxon>
        <taxon>Liliopsida</taxon>
        <taxon>Zingiberales</taxon>
        <taxon>Musaceae</taxon>
        <taxon>Musa</taxon>
    </lineage>
</organism>
<evidence type="ECO:0000313" key="3">
    <source>
        <dbReference type="Proteomes" id="UP001055439"/>
    </source>
</evidence>
<protein>
    <submittedName>
        <fullName evidence="2">Uncharacterized protein</fullName>
    </submittedName>
</protein>
<keyword evidence="1" id="KW-0812">Transmembrane</keyword>
<proteinExistence type="predicted"/>
<feature type="transmembrane region" description="Helical" evidence="1">
    <location>
        <begin position="12"/>
        <end position="35"/>
    </location>
</feature>
<gene>
    <name evidence="2" type="ORF">MUK42_02656</name>
</gene>
<evidence type="ECO:0000313" key="2">
    <source>
        <dbReference type="EMBL" id="URE41871.1"/>
    </source>
</evidence>
<name>A0A9E7L622_9LILI</name>